<dbReference type="InterPro" id="IPR052707">
    <property type="entry name" value="OsmC_Ohr_Peroxiredoxin"/>
</dbReference>
<dbReference type="KEGG" id="ati:AL072_14985"/>
<sequence>MAHREHRYAVRLDWTGNLGSGTSSYRGYSRDHALGAGDKPAIPGSADPAFRGDPARWNPEELLVGALSACHQLWYLHLCAAAGITVTAYADAAEGVMAEEADGAGQFVAVVLRPRVTLAPGSGAADMEKAVALHHEAAEKCFIARSVNFPVRHEPTVEVEVEVSAG</sequence>
<reference evidence="1 2" key="2">
    <citation type="journal article" date="2016" name="Genome Announc.">
        <title>Complete Genome Sequence of a Strain of Azospirillum thiophilum Isolated from a Sulfide Spring.</title>
        <authorList>
            <person name="Fomenkov A."/>
            <person name="Vincze T."/>
            <person name="Grabovich M."/>
            <person name="Anton B.P."/>
            <person name="Dubinina G."/>
            <person name="Orlova M."/>
            <person name="Belousova E."/>
            <person name="Roberts R.J."/>
        </authorList>
    </citation>
    <scope>NUCLEOTIDE SEQUENCE [LARGE SCALE GENOMIC DNA]</scope>
    <source>
        <strain evidence="1 2">BV-S</strain>
    </source>
</reference>
<organism evidence="1 2">
    <name type="scientific">Azospirillum thiophilum</name>
    <dbReference type="NCBI Taxonomy" id="528244"/>
    <lineage>
        <taxon>Bacteria</taxon>
        <taxon>Pseudomonadati</taxon>
        <taxon>Pseudomonadota</taxon>
        <taxon>Alphaproteobacteria</taxon>
        <taxon>Rhodospirillales</taxon>
        <taxon>Azospirillaceae</taxon>
        <taxon>Azospirillum</taxon>
    </lineage>
</organism>
<dbReference type="SUPFAM" id="SSF82784">
    <property type="entry name" value="OsmC-like"/>
    <property type="match status" value="1"/>
</dbReference>
<evidence type="ECO:0000313" key="1">
    <source>
        <dbReference type="EMBL" id="ALG72414.1"/>
    </source>
</evidence>
<dbReference type="AlphaFoldDB" id="A0AAC9EXR0"/>
<dbReference type="Gene3D" id="3.30.300.20">
    <property type="match status" value="1"/>
</dbReference>
<dbReference type="InterPro" id="IPR015946">
    <property type="entry name" value="KH_dom-like_a/b"/>
</dbReference>
<name>A0AAC9EXR0_9PROT</name>
<accession>A0AAC9EXR0</accession>
<dbReference type="Proteomes" id="UP000069935">
    <property type="component" value="Chromosome 2"/>
</dbReference>
<dbReference type="InterPro" id="IPR036102">
    <property type="entry name" value="OsmC/Ohrsf"/>
</dbReference>
<gene>
    <name evidence="1" type="ORF">AL072_14985</name>
</gene>
<evidence type="ECO:0000313" key="2">
    <source>
        <dbReference type="Proteomes" id="UP000069935"/>
    </source>
</evidence>
<proteinExistence type="predicted"/>
<keyword evidence="2" id="KW-1185">Reference proteome</keyword>
<reference evidence="2" key="1">
    <citation type="submission" date="2015-08" db="EMBL/GenBank/DDBJ databases">
        <title>Complete Genome Sequence of Azospirillum thiophilum BV-S.</title>
        <authorList>
            <person name="Fomenkov A."/>
            <person name="Vincze T."/>
            <person name="Grabovich M."/>
            <person name="Dubinina G."/>
            <person name="Orlova M."/>
            <person name="Belousova E."/>
            <person name="Roberts R.J."/>
        </authorList>
    </citation>
    <scope>NUCLEOTIDE SEQUENCE [LARGE SCALE GENOMIC DNA]</scope>
    <source>
        <strain evidence="2">BV-S</strain>
    </source>
</reference>
<dbReference type="EMBL" id="CP012402">
    <property type="protein sequence ID" value="ALG72414.1"/>
    <property type="molecule type" value="Genomic_DNA"/>
</dbReference>
<dbReference type="PANTHER" id="PTHR42830">
    <property type="entry name" value="OSMOTICALLY INDUCIBLE FAMILY PROTEIN"/>
    <property type="match status" value="1"/>
</dbReference>
<dbReference type="RefSeq" id="WP_045586155.1">
    <property type="nucleotide sequence ID" value="NZ_CP012402.1"/>
</dbReference>
<dbReference type="Pfam" id="PF02566">
    <property type="entry name" value="OsmC"/>
    <property type="match status" value="1"/>
</dbReference>
<protein>
    <submittedName>
        <fullName evidence="1">Peroxiredoxin</fullName>
    </submittedName>
</protein>
<dbReference type="InterPro" id="IPR003718">
    <property type="entry name" value="OsmC/Ohr_fam"/>
</dbReference>
<dbReference type="PANTHER" id="PTHR42830:SF2">
    <property type="entry name" value="OSMC_OHR FAMILY PROTEIN"/>
    <property type="match status" value="1"/>
</dbReference>